<dbReference type="AlphaFoldDB" id="A0A484WS28"/>
<reference evidence="1 2" key="1">
    <citation type="submission" date="2019-03" db="EMBL/GenBank/DDBJ databases">
        <authorList>
            <consortium name="Pathogen Informatics"/>
        </authorList>
    </citation>
    <scope>NUCLEOTIDE SEQUENCE [LARGE SCALE GENOMIC DNA]</scope>
    <source>
        <strain evidence="1 2">NCTC12126</strain>
    </source>
</reference>
<proteinExistence type="predicted"/>
<accession>A0A484WS28</accession>
<evidence type="ECO:0000313" key="1">
    <source>
        <dbReference type="EMBL" id="VFS14351.1"/>
    </source>
</evidence>
<protein>
    <submittedName>
        <fullName evidence="1">Uncharacterized protein</fullName>
    </submittedName>
</protein>
<name>A0A484WS28_9ENTR</name>
<dbReference type="Proteomes" id="UP000351155">
    <property type="component" value="Unassembled WGS sequence"/>
</dbReference>
<evidence type="ECO:0000313" key="2">
    <source>
        <dbReference type="Proteomes" id="UP000351155"/>
    </source>
</evidence>
<dbReference type="EMBL" id="CAADIW010000004">
    <property type="protein sequence ID" value="VFS14351.1"/>
    <property type="molecule type" value="Genomic_DNA"/>
</dbReference>
<organism evidence="1 2">
    <name type="scientific">Enterobacter cancerogenus</name>
    <dbReference type="NCBI Taxonomy" id="69218"/>
    <lineage>
        <taxon>Bacteria</taxon>
        <taxon>Pseudomonadati</taxon>
        <taxon>Pseudomonadota</taxon>
        <taxon>Gammaproteobacteria</taxon>
        <taxon>Enterobacterales</taxon>
        <taxon>Enterobacteriaceae</taxon>
        <taxon>Enterobacter</taxon>
        <taxon>Enterobacter cloacae complex</taxon>
    </lineage>
</organism>
<sequence length="52" mass="5949">MTFSIVQVKASIYQWRFKPNAPIKNASAHIVLTSHEKNRFSYLNDDINPGSI</sequence>
<gene>
    <name evidence="1" type="ORF">NCTC12126_00930</name>
</gene>